<dbReference type="AlphaFoldDB" id="A0A7Y4JNJ3"/>
<sequence length="292" mass="31958">MPPVVPRLRLLGFLLLLSPLTTWAEEDGSEVVLRLARPPPENRQEQDRDWLARGARKLFSQELTYVWPGTEGDIVLALPPQQPRITSTSPQEVHVRIPGGMVARVGDVTSRCPPTGAWSGPSGGGLRVHGCMDPKALAKVLARFLAQTAFVAASGPTLIQSVDLRVLGTRLVLTLSTNGSGAASGVRIQGTPRFELQGDALVFTVPDAEVFDSRGQHFVALEQKLQKPLWKMDPELDQVARKAASFFQTQFGPAPSRVEVKPHQDLRLDVADDRIHFSFSLDTTFIYEAPTP</sequence>
<protein>
    <recommendedName>
        <fullName evidence="4">DUF2993 domain-containing protein</fullName>
    </recommendedName>
</protein>
<gene>
    <name evidence="2" type="ORF">HNS30_03025</name>
</gene>
<dbReference type="Proteomes" id="UP000528460">
    <property type="component" value="Unassembled WGS sequence"/>
</dbReference>
<feature type="chain" id="PRO_5030686737" description="DUF2993 domain-containing protein" evidence="1">
    <location>
        <begin position="25"/>
        <end position="292"/>
    </location>
</feature>
<reference evidence="2 3" key="1">
    <citation type="submission" date="2020-05" db="EMBL/GenBank/DDBJ databases">
        <authorList>
            <person name="Whitworth D."/>
        </authorList>
    </citation>
    <scope>NUCLEOTIDE SEQUENCE [LARGE SCALE GENOMIC DNA]</scope>
    <source>
        <strain evidence="2 3">CA046A</strain>
    </source>
</reference>
<organism evidence="2 3">
    <name type="scientific">Corallococcus exercitus</name>
    <dbReference type="NCBI Taxonomy" id="2316736"/>
    <lineage>
        <taxon>Bacteria</taxon>
        <taxon>Pseudomonadati</taxon>
        <taxon>Myxococcota</taxon>
        <taxon>Myxococcia</taxon>
        <taxon>Myxococcales</taxon>
        <taxon>Cystobacterineae</taxon>
        <taxon>Myxococcaceae</taxon>
        <taxon>Corallococcus</taxon>
    </lineage>
</organism>
<name>A0A7Y4JNJ3_9BACT</name>
<dbReference type="EMBL" id="JABFJW010000013">
    <property type="protein sequence ID" value="NOK08013.1"/>
    <property type="molecule type" value="Genomic_DNA"/>
</dbReference>
<feature type="signal peptide" evidence="1">
    <location>
        <begin position="1"/>
        <end position="24"/>
    </location>
</feature>
<proteinExistence type="predicted"/>
<dbReference type="RefSeq" id="WP_171412280.1">
    <property type="nucleotide sequence ID" value="NZ_JABFJW010000013.1"/>
</dbReference>
<evidence type="ECO:0000313" key="2">
    <source>
        <dbReference type="EMBL" id="NOK08013.1"/>
    </source>
</evidence>
<comment type="caution">
    <text evidence="2">The sequence shown here is derived from an EMBL/GenBank/DDBJ whole genome shotgun (WGS) entry which is preliminary data.</text>
</comment>
<evidence type="ECO:0008006" key="4">
    <source>
        <dbReference type="Google" id="ProtNLM"/>
    </source>
</evidence>
<evidence type="ECO:0000256" key="1">
    <source>
        <dbReference type="SAM" id="SignalP"/>
    </source>
</evidence>
<keyword evidence="1" id="KW-0732">Signal</keyword>
<evidence type="ECO:0000313" key="3">
    <source>
        <dbReference type="Proteomes" id="UP000528460"/>
    </source>
</evidence>
<accession>A0A7Y4JNJ3</accession>